<comment type="subcellular location">
    <subcellularLocation>
        <location evidence="1">Cell membrane</location>
        <topology evidence="1">Multi-pass membrane protein</topology>
    </subcellularLocation>
</comment>
<dbReference type="InterPro" id="IPR003838">
    <property type="entry name" value="ABC3_permease_C"/>
</dbReference>
<comment type="similarity">
    <text evidence="7">Belongs to the ABC-4 integral membrane protein family.</text>
</comment>
<keyword evidence="6 8" id="KW-0472">Membrane</keyword>
<dbReference type="InterPro" id="IPR025857">
    <property type="entry name" value="MacB_PCD"/>
</dbReference>
<feature type="transmembrane region" description="Helical" evidence="8">
    <location>
        <begin position="238"/>
        <end position="262"/>
    </location>
</feature>
<keyword evidence="4 8" id="KW-0812">Transmembrane</keyword>
<name>A0A087BU33_9BIFI</name>
<evidence type="ECO:0000313" key="12">
    <source>
        <dbReference type="Proteomes" id="UP000029082"/>
    </source>
</evidence>
<keyword evidence="5 8" id="KW-1133">Transmembrane helix</keyword>
<evidence type="ECO:0000313" key="11">
    <source>
        <dbReference type="EMBL" id="KFI74533.1"/>
    </source>
</evidence>
<dbReference type="AlphaFoldDB" id="A0A087BU33"/>
<dbReference type="EMBL" id="JGZE01000023">
    <property type="protein sequence ID" value="KFI74533.1"/>
    <property type="molecule type" value="Genomic_DNA"/>
</dbReference>
<gene>
    <name evidence="11" type="ORF">BMON_1791</name>
</gene>
<dbReference type="GO" id="GO:0005886">
    <property type="term" value="C:plasma membrane"/>
    <property type="evidence" value="ECO:0007669"/>
    <property type="project" value="UniProtKB-SubCell"/>
</dbReference>
<protein>
    <submittedName>
        <fullName evidence="11">ABC transporter permease</fullName>
    </submittedName>
</protein>
<evidence type="ECO:0000256" key="2">
    <source>
        <dbReference type="ARBA" id="ARBA00022448"/>
    </source>
</evidence>
<accession>A0A087BU33</accession>
<evidence type="ECO:0000256" key="8">
    <source>
        <dbReference type="SAM" id="Phobius"/>
    </source>
</evidence>
<evidence type="ECO:0000256" key="6">
    <source>
        <dbReference type="ARBA" id="ARBA00023136"/>
    </source>
</evidence>
<feature type="domain" description="ABC3 transporter permease C-terminal" evidence="9">
    <location>
        <begin position="242"/>
        <end position="351"/>
    </location>
</feature>
<sequence>MFLALTEIRHSKMRYALIILTITLIGYLTFILTSLAYGLAQSNRSAVDSWRASSIVLNTEADGGLRQSSLTKEQVDDVSPAGADVASIGELSAVGTSAGDSDKTTVDLLGIDKDQFVYRELNPTEGRRFDTAHETVADDGLKANGYALGDTIKVGDDTTLTIVGFVHNTKLNVAPVLYVPLETWQTRKFGDLPQGAPKPQASAVIERTATPPQTPSGTERLGIAIFIEKLPGYSAQNITFSLMIGFLFVITLVIIAIFQYILTMQKIPNYMVLKIQGIPTWFLVKAMLIQATLIAIVGVVLAAGLAAATALAIPPSVPMSFNMPLLTGAGLAIIVMSTLGSLASVKTIATIRPTSIVAGE</sequence>
<keyword evidence="12" id="KW-1185">Reference proteome</keyword>
<dbReference type="PANTHER" id="PTHR43738">
    <property type="entry name" value="ABC TRANSPORTER, MEMBRANE PROTEIN"/>
    <property type="match status" value="1"/>
</dbReference>
<dbReference type="Pfam" id="PF12704">
    <property type="entry name" value="MacB_PCD"/>
    <property type="match status" value="1"/>
</dbReference>
<dbReference type="Proteomes" id="UP000029082">
    <property type="component" value="Unassembled WGS sequence"/>
</dbReference>
<evidence type="ECO:0000259" key="10">
    <source>
        <dbReference type="Pfam" id="PF12704"/>
    </source>
</evidence>
<keyword evidence="3" id="KW-1003">Cell membrane</keyword>
<evidence type="ECO:0000256" key="5">
    <source>
        <dbReference type="ARBA" id="ARBA00022989"/>
    </source>
</evidence>
<keyword evidence="2" id="KW-0813">Transport</keyword>
<feature type="transmembrane region" description="Helical" evidence="8">
    <location>
        <begin position="282"/>
        <end position="313"/>
    </location>
</feature>
<dbReference type="RefSeq" id="WP_033512887.1">
    <property type="nucleotide sequence ID" value="NZ_JDUO01000008.1"/>
</dbReference>
<dbReference type="GeneID" id="93094685"/>
<dbReference type="STRING" id="1437603.GCA_000771525_01674"/>
<dbReference type="PANTHER" id="PTHR43738:SF1">
    <property type="entry name" value="HEMIN TRANSPORT SYSTEM PERMEASE PROTEIN HRTB-RELATED"/>
    <property type="match status" value="1"/>
</dbReference>
<feature type="transmembrane region" description="Helical" evidence="8">
    <location>
        <begin position="15"/>
        <end position="39"/>
    </location>
</feature>
<evidence type="ECO:0000256" key="3">
    <source>
        <dbReference type="ARBA" id="ARBA00022475"/>
    </source>
</evidence>
<feature type="domain" description="MacB-like periplasmic core" evidence="10">
    <location>
        <begin position="16"/>
        <end position="188"/>
    </location>
</feature>
<feature type="transmembrane region" description="Helical" evidence="8">
    <location>
        <begin position="325"/>
        <end position="345"/>
    </location>
</feature>
<organism evidence="11 12">
    <name type="scientific">Bifidobacterium mongoliense DSM 21395</name>
    <dbReference type="NCBI Taxonomy" id="1437603"/>
    <lineage>
        <taxon>Bacteria</taxon>
        <taxon>Bacillati</taxon>
        <taxon>Actinomycetota</taxon>
        <taxon>Actinomycetes</taxon>
        <taxon>Bifidobacteriales</taxon>
        <taxon>Bifidobacteriaceae</taxon>
        <taxon>Bifidobacterium</taxon>
    </lineage>
</organism>
<dbReference type="Pfam" id="PF02687">
    <property type="entry name" value="FtsX"/>
    <property type="match status" value="1"/>
</dbReference>
<evidence type="ECO:0000259" key="9">
    <source>
        <dbReference type="Pfam" id="PF02687"/>
    </source>
</evidence>
<dbReference type="OrthoDB" id="5242186at2"/>
<dbReference type="eggNOG" id="COG0577">
    <property type="taxonomic scope" value="Bacteria"/>
</dbReference>
<evidence type="ECO:0000256" key="1">
    <source>
        <dbReference type="ARBA" id="ARBA00004651"/>
    </source>
</evidence>
<evidence type="ECO:0000256" key="4">
    <source>
        <dbReference type="ARBA" id="ARBA00022692"/>
    </source>
</evidence>
<dbReference type="InterPro" id="IPR051125">
    <property type="entry name" value="ABC-4/HrtB_transporter"/>
</dbReference>
<evidence type="ECO:0000256" key="7">
    <source>
        <dbReference type="ARBA" id="ARBA00038076"/>
    </source>
</evidence>
<proteinExistence type="inferred from homology"/>
<reference evidence="11 12" key="1">
    <citation type="submission" date="2014-03" db="EMBL/GenBank/DDBJ databases">
        <title>Genomics of Bifidobacteria.</title>
        <authorList>
            <person name="Ventura M."/>
            <person name="Milani C."/>
            <person name="Lugli G.A."/>
        </authorList>
    </citation>
    <scope>NUCLEOTIDE SEQUENCE [LARGE SCALE GENOMIC DNA]</scope>
    <source>
        <strain evidence="11 12">DSM 21395</strain>
    </source>
</reference>
<comment type="caution">
    <text evidence="11">The sequence shown here is derived from an EMBL/GenBank/DDBJ whole genome shotgun (WGS) entry which is preliminary data.</text>
</comment>